<dbReference type="Pfam" id="PF01061">
    <property type="entry name" value="ABC2_membrane"/>
    <property type="match status" value="2"/>
</dbReference>
<dbReference type="Proteomes" id="UP000794436">
    <property type="component" value="Unassembled WGS sequence"/>
</dbReference>
<evidence type="ECO:0000256" key="5">
    <source>
        <dbReference type="ARBA" id="ARBA00022840"/>
    </source>
</evidence>
<dbReference type="PANTHER" id="PTHR19241">
    <property type="entry name" value="ATP-BINDING CASSETTE TRANSPORTER"/>
    <property type="match status" value="1"/>
</dbReference>
<name>A0A8K1FBV3_PYTOL</name>
<evidence type="ECO:0000256" key="2">
    <source>
        <dbReference type="ARBA" id="ARBA00022448"/>
    </source>
</evidence>
<keyword evidence="3 8" id="KW-0812">Transmembrane</keyword>
<feature type="transmembrane region" description="Helical" evidence="8">
    <location>
        <begin position="1129"/>
        <end position="1148"/>
    </location>
</feature>
<feature type="transmembrane region" description="Helical" evidence="8">
    <location>
        <begin position="425"/>
        <end position="444"/>
    </location>
</feature>
<dbReference type="GO" id="GO:0016020">
    <property type="term" value="C:membrane"/>
    <property type="evidence" value="ECO:0007669"/>
    <property type="project" value="UniProtKB-SubCell"/>
</dbReference>
<dbReference type="Pfam" id="PF00005">
    <property type="entry name" value="ABC_tran"/>
    <property type="match status" value="2"/>
</dbReference>
<dbReference type="FunFam" id="3.40.50.300:FF:000528">
    <property type="entry name" value="ABC transporter G family member 31"/>
    <property type="match status" value="1"/>
</dbReference>
<keyword evidence="11" id="KW-1185">Reference proteome</keyword>
<evidence type="ECO:0000313" key="10">
    <source>
        <dbReference type="EMBL" id="TMW55199.1"/>
    </source>
</evidence>
<keyword evidence="7 8" id="KW-0472">Membrane</keyword>
<dbReference type="SMART" id="SM00382">
    <property type="entry name" value="AAA"/>
    <property type="match status" value="2"/>
</dbReference>
<evidence type="ECO:0000256" key="6">
    <source>
        <dbReference type="ARBA" id="ARBA00022989"/>
    </source>
</evidence>
<keyword evidence="4" id="KW-0547">Nucleotide-binding</keyword>
<protein>
    <recommendedName>
        <fullName evidence="9">ABC transporter domain-containing protein</fullName>
    </recommendedName>
</protein>
<feature type="transmembrane region" description="Helical" evidence="8">
    <location>
        <begin position="568"/>
        <end position="591"/>
    </location>
</feature>
<dbReference type="Pfam" id="PF19055">
    <property type="entry name" value="ABC2_membrane_7"/>
    <property type="match status" value="1"/>
</dbReference>
<dbReference type="FunFam" id="3.40.50.300:FF:000289">
    <property type="entry name" value="ABC transporter G family member 31"/>
    <property type="match status" value="1"/>
</dbReference>
<dbReference type="Gene3D" id="3.40.50.300">
    <property type="entry name" value="P-loop containing nucleotide triphosphate hydrolases"/>
    <property type="match status" value="2"/>
</dbReference>
<feature type="transmembrane region" description="Helical" evidence="8">
    <location>
        <begin position="1064"/>
        <end position="1087"/>
    </location>
</feature>
<evidence type="ECO:0000313" key="11">
    <source>
        <dbReference type="Proteomes" id="UP000794436"/>
    </source>
</evidence>
<organism evidence="10 11">
    <name type="scientific">Pythium oligandrum</name>
    <name type="common">Mycoparasitic fungus</name>
    <dbReference type="NCBI Taxonomy" id="41045"/>
    <lineage>
        <taxon>Eukaryota</taxon>
        <taxon>Sar</taxon>
        <taxon>Stramenopiles</taxon>
        <taxon>Oomycota</taxon>
        <taxon>Peronosporomycetes</taxon>
        <taxon>Pythiales</taxon>
        <taxon>Pythiaceae</taxon>
        <taxon>Pythium</taxon>
    </lineage>
</organism>
<dbReference type="OrthoDB" id="66620at2759"/>
<gene>
    <name evidence="10" type="ORF">Poli38472_013090</name>
</gene>
<dbReference type="AlphaFoldDB" id="A0A8K1FBV3"/>
<feature type="transmembrane region" description="Helical" evidence="8">
    <location>
        <begin position="374"/>
        <end position="393"/>
    </location>
</feature>
<evidence type="ECO:0000256" key="8">
    <source>
        <dbReference type="SAM" id="Phobius"/>
    </source>
</evidence>
<dbReference type="PROSITE" id="PS50893">
    <property type="entry name" value="ABC_TRANSPORTER_2"/>
    <property type="match status" value="2"/>
</dbReference>
<evidence type="ECO:0000256" key="4">
    <source>
        <dbReference type="ARBA" id="ARBA00022741"/>
    </source>
</evidence>
<evidence type="ECO:0000256" key="7">
    <source>
        <dbReference type="ARBA" id="ARBA00023136"/>
    </source>
</evidence>
<keyword evidence="2" id="KW-0813">Transport</keyword>
<feature type="transmembrane region" description="Helical" evidence="8">
    <location>
        <begin position="1020"/>
        <end position="1043"/>
    </location>
</feature>
<dbReference type="InterPro" id="IPR013525">
    <property type="entry name" value="ABC2_TM"/>
</dbReference>
<dbReference type="GO" id="GO:0016887">
    <property type="term" value="F:ATP hydrolysis activity"/>
    <property type="evidence" value="ECO:0007669"/>
    <property type="project" value="InterPro"/>
</dbReference>
<feature type="domain" description="ABC transporter" evidence="9">
    <location>
        <begin position="651"/>
        <end position="892"/>
    </location>
</feature>
<keyword evidence="5" id="KW-0067">ATP-binding</keyword>
<feature type="domain" description="ABC transporter" evidence="9">
    <location>
        <begin position="2"/>
        <end position="243"/>
    </location>
</feature>
<feature type="transmembrane region" description="Helical" evidence="8">
    <location>
        <begin position="1099"/>
        <end position="1122"/>
    </location>
</feature>
<comment type="caution">
    <text evidence="10">The sequence shown here is derived from an EMBL/GenBank/DDBJ whole genome shotgun (WGS) entry which is preliminary data.</text>
</comment>
<reference evidence="10" key="1">
    <citation type="submission" date="2019-03" db="EMBL/GenBank/DDBJ databases">
        <title>Long read genome sequence of the mycoparasitic Pythium oligandrum ATCC 38472 isolated from sugarbeet rhizosphere.</title>
        <authorList>
            <person name="Gaulin E."/>
        </authorList>
    </citation>
    <scope>NUCLEOTIDE SEQUENCE</scope>
    <source>
        <strain evidence="10">ATCC 38472_TT</strain>
    </source>
</reference>
<feature type="transmembrane region" description="Helical" evidence="8">
    <location>
        <begin position="450"/>
        <end position="470"/>
    </location>
</feature>
<dbReference type="InterPro" id="IPR003593">
    <property type="entry name" value="AAA+_ATPase"/>
</dbReference>
<dbReference type="GO" id="GO:0005524">
    <property type="term" value="F:ATP binding"/>
    <property type="evidence" value="ECO:0007669"/>
    <property type="project" value="UniProtKB-KW"/>
</dbReference>
<proteinExistence type="predicted"/>
<accession>A0A8K1FBV3</accession>
<feature type="transmembrane region" description="Helical" evidence="8">
    <location>
        <begin position="345"/>
        <end position="362"/>
    </location>
</feature>
<dbReference type="SUPFAM" id="SSF52540">
    <property type="entry name" value="P-loop containing nucleoside triphosphate hydrolases"/>
    <property type="match status" value="2"/>
</dbReference>
<dbReference type="EMBL" id="SPLM01000148">
    <property type="protein sequence ID" value="TMW55199.1"/>
    <property type="molecule type" value="Genomic_DNA"/>
</dbReference>
<comment type="subcellular location">
    <subcellularLocation>
        <location evidence="1">Membrane</location>
        <topology evidence="1">Multi-pass membrane protein</topology>
    </subcellularLocation>
</comment>
<dbReference type="InterPro" id="IPR003439">
    <property type="entry name" value="ABC_transporter-like_ATP-bd"/>
</dbReference>
<dbReference type="InterPro" id="IPR043926">
    <property type="entry name" value="ABCG_dom"/>
</dbReference>
<feature type="transmembrane region" description="Helical" evidence="8">
    <location>
        <begin position="482"/>
        <end position="500"/>
    </location>
</feature>
<feature type="transmembrane region" description="Helical" evidence="8">
    <location>
        <begin position="1221"/>
        <end position="1244"/>
    </location>
</feature>
<evidence type="ECO:0000259" key="9">
    <source>
        <dbReference type="PROSITE" id="PS50893"/>
    </source>
</evidence>
<evidence type="ECO:0000256" key="1">
    <source>
        <dbReference type="ARBA" id="ARBA00004141"/>
    </source>
</evidence>
<evidence type="ECO:0000256" key="3">
    <source>
        <dbReference type="ARBA" id="ARBA00022692"/>
    </source>
</evidence>
<sequence length="1249" mass="138692">MTKSGSKPILHDLSGVFRPGTMTLVLGPPGSGKSALLKLLSGRFTRAKHFTIDGEVTYNGLDRVTVTKQLPQLVTYVSQHDSHCSTLTVRETLEFAHECCGGQLHVHDKEKASQPSPSLVIQQLGLEACQDTVVGDEMTRGVSGGERKRVTTGEMAFGHRRVVLLDEISTGLDSAATFDIIKGQRATATTLGMTVIIALLQPPPEVFALFDNVLLLNQGRTVFHGPCDQVLPYFESLGLRCPPDRDVADFLLDLATHRQQQYQHSTVESPYTASQFADAFALSSIHHEMVEALEKPHDPATVREMKHQVQTMPAFHQSFWASTWTLMKRQAKMTRRNSTIIRGRVIMITVVGVVYATLFFQFDPSDVQLVMSTLYGAMLFLAMGHSSQTPTYLADREVFYKQRDAHYFRTASYILSNSASQLPMAFAETLVFGTMVYWICGFVASFGSFVVFVAMLFMMKLAFAAWFFFLSSIAPNVHLAEPFGLVSVLFYNLFSGYLVTKDLLPSFFQWAYWANPVAWGLRSLAINQYGAEEFDVCVYKDVNYCEQYNQTMGEHALHIYQLDTKESWVGYGFVFLLGTYAVCMTLATLALEYIRYEHSTPSSQDTAHDPVDKTVAMTDEDSAFQLVQSPRVNASVQMNVSHSRVVTPVTLAFQDLWYSVPHPKNPSETLDLLKGVSGYALPGSMTALMGSSGAGKTTLLDVIARRKTSGKMQGKVFLNGHEATDLVMRRVTGYCEQMDIHSTAATIYEALVFSAYLRQSQGVSEADKLATVDECLDLMELRAIASQRIEHCSIEQRKRLTIAVELVAQPSVLFLDEPTTGLDACAAKMVMEGVRKVANTGRTVVCTIHQPSWEVFQLFDRLLLLQRGGKTVFFGDVGSNAVKVVQYFESIAGVTPMETDANPATWMLDVIGAGLDKTITIDFPSVFQASPLYSQSKTELLRPGVSLPAVDVPALTFTTKFAASEWTQFKLVLLRCTRLYERTLSYTVTRVVVYAVLAVIFGVVFIGLDYTTYQGVNAGVGILFITSCFIGVVGLESGLPLIFQERTVMYRERAAQTYHPRWHFIAAFLVEIPYVLVSTLVFCGIFFPLANFPGGFSTFVIYWLYSSFNVFIQVILGQAVALSLTGLEAALLVALFFNVLCFLLMGYTPPAWTLPAGYKWLHYVIPYKYVVNLLAGTVFGGDFGEQAVRDPLPPALGLPSHATIQQYMHRVYLVDSDQQTLSMGLLSAYLVGFVLLSLVAVRFINHQHR</sequence>
<keyword evidence="6 8" id="KW-1133">Transmembrane helix</keyword>
<dbReference type="GO" id="GO:0140359">
    <property type="term" value="F:ABC-type transporter activity"/>
    <property type="evidence" value="ECO:0007669"/>
    <property type="project" value="InterPro"/>
</dbReference>
<feature type="transmembrane region" description="Helical" evidence="8">
    <location>
        <begin position="988"/>
        <end position="1008"/>
    </location>
</feature>
<dbReference type="InterPro" id="IPR027417">
    <property type="entry name" value="P-loop_NTPase"/>
</dbReference>